<evidence type="ECO:0000256" key="1">
    <source>
        <dbReference type="ARBA" id="ARBA00004141"/>
    </source>
</evidence>
<keyword evidence="8 11" id="KW-0406">Ion transport</keyword>
<dbReference type="PANTHER" id="PTHR11767">
    <property type="entry name" value="INWARD RECTIFIER POTASSIUM CHANNEL"/>
    <property type="match status" value="1"/>
</dbReference>
<comment type="subcellular location">
    <subcellularLocation>
        <location evidence="1 11">Membrane</location>
        <topology evidence="1 11">Multi-pass membrane protein</topology>
    </subcellularLocation>
</comment>
<evidence type="ECO:0000256" key="3">
    <source>
        <dbReference type="ARBA" id="ARBA00022538"/>
    </source>
</evidence>
<keyword evidence="7 13" id="KW-1133">Transmembrane helix</keyword>
<dbReference type="GO" id="GO:0034765">
    <property type="term" value="P:regulation of monoatomic ion transmembrane transport"/>
    <property type="evidence" value="ECO:0007669"/>
    <property type="project" value="TreeGrafter"/>
</dbReference>
<comment type="similarity">
    <text evidence="11">Belongs to the inward rectifier-type potassium channel (TC 1.A.2.1) family.</text>
</comment>
<dbReference type="Gene3D" id="2.60.40.1400">
    <property type="entry name" value="G protein-activated inward rectifier potassium channel 1"/>
    <property type="match status" value="1"/>
</dbReference>
<name>A0AAU9VW91_9CNID</name>
<evidence type="ECO:0000256" key="12">
    <source>
        <dbReference type="SAM" id="MobiDB-lite"/>
    </source>
</evidence>
<dbReference type="InterPro" id="IPR040445">
    <property type="entry name" value="Kir_TM"/>
</dbReference>
<evidence type="ECO:0000256" key="10">
    <source>
        <dbReference type="ARBA" id="ARBA00023303"/>
    </source>
</evidence>
<evidence type="ECO:0000256" key="2">
    <source>
        <dbReference type="ARBA" id="ARBA00022448"/>
    </source>
</evidence>
<dbReference type="AlphaFoldDB" id="A0AAU9VW91"/>
<keyword evidence="10 11" id="KW-0407">Ion channel</keyword>
<dbReference type="Proteomes" id="UP001159428">
    <property type="component" value="Unassembled WGS sequence"/>
</dbReference>
<dbReference type="EMBL" id="CALNXJ010000005">
    <property type="protein sequence ID" value="CAH3039759.1"/>
    <property type="molecule type" value="Genomic_DNA"/>
</dbReference>
<gene>
    <name evidence="16" type="ORF">PMEA_00026355</name>
</gene>
<evidence type="ECO:0000256" key="6">
    <source>
        <dbReference type="ARBA" id="ARBA00022958"/>
    </source>
</evidence>
<feature type="transmembrane region" description="Helical" evidence="13">
    <location>
        <begin position="174"/>
        <end position="194"/>
    </location>
</feature>
<organism evidence="16 17">
    <name type="scientific">Pocillopora meandrina</name>
    <dbReference type="NCBI Taxonomy" id="46732"/>
    <lineage>
        <taxon>Eukaryota</taxon>
        <taxon>Metazoa</taxon>
        <taxon>Cnidaria</taxon>
        <taxon>Anthozoa</taxon>
        <taxon>Hexacorallia</taxon>
        <taxon>Scleractinia</taxon>
        <taxon>Astrocoeniina</taxon>
        <taxon>Pocilloporidae</taxon>
        <taxon>Pocillopora</taxon>
    </lineage>
</organism>
<reference evidence="16 17" key="1">
    <citation type="submission" date="2022-05" db="EMBL/GenBank/DDBJ databases">
        <authorList>
            <consortium name="Genoscope - CEA"/>
            <person name="William W."/>
        </authorList>
    </citation>
    <scope>NUCLEOTIDE SEQUENCE [LARGE SCALE GENOMIC DNA]</scope>
</reference>
<feature type="domain" description="Inward rectifier potassium channel C-terminal" evidence="15">
    <location>
        <begin position="206"/>
        <end position="383"/>
    </location>
</feature>
<dbReference type="InterPro" id="IPR041647">
    <property type="entry name" value="IRK_C"/>
</dbReference>
<dbReference type="InterPro" id="IPR013518">
    <property type="entry name" value="K_chnl_inward-rec_Kir_cyto"/>
</dbReference>
<protein>
    <submittedName>
        <fullName evidence="16">Uncharacterized protein</fullName>
    </submittedName>
</protein>
<feature type="region of interest" description="Disordered" evidence="12">
    <location>
        <begin position="383"/>
        <end position="440"/>
    </location>
</feature>
<accession>A0AAU9VW91</accession>
<dbReference type="SUPFAM" id="SSF81324">
    <property type="entry name" value="Voltage-gated potassium channels"/>
    <property type="match status" value="1"/>
</dbReference>
<keyword evidence="17" id="KW-1185">Reference proteome</keyword>
<keyword evidence="6 11" id="KW-0630">Potassium</keyword>
<evidence type="ECO:0000256" key="9">
    <source>
        <dbReference type="ARBA" id="ARBA00023136"/>
    </source>
</evidence>
<dbReference type="PANTHER" id="PTHR11767:SF102">
    <property type="entry name" value="INWARDLY RECTIFYING POTASSIUM CHANNEL 1, ISOFORM F"/>
    <property type="match status" value="1"/>
</dbReference>
<keyword evidence="5 11" id="KW-0851">Voltage-gated channel</keyword>
<evidence type="ECO:0000256" key="5">
    <source>
        <dbReference type="ARBA" id="ARBA00022882"/>
    </source>
</evidence>
<dbReference type="Pfam" id="PF01007">
    <property type="entry name" value="IRK"/>
    <property type="match status" value="1"/>
</dbReference>
<evidence type="ECO:0000259" key="14">
    <source>
        <dbReference type="Pfam" id="PF01007"/>
    </source>
</evidence>
<evidence type="ECO:0000256" key="13">
    <source>
        <dbReference type="SAM" id="Phobius"/>
    </source>
</evidence>
<dbReference type="Gene3D" id="1.10.287.70">
    <property type="match status" value="1"/>
</dbReference>
<dbReference type="GO" id="GO:0005242">
    <property type="term" value="F:inward rectifier potassium channel activity"/>
    <property type="evidence" value="ECO:0007669"/>
    <property type="project" value="InterPro"/>
</dbReference>
<dbReference type="PRINTS" id="PR01320">
    <property type="entry name" value="KIRCHANNEL"/>
</dbReference>
<keyword evidence="2 11" id="KW-0813">Transport</keyword>
<dbReference type="FunFam" id="1.10.287.70:FF:000019">
    <property type="entry name" value="G protein-activated inward rectifier potassium channel 1"/>
    <property type="match status" value="1"/>
</dbReference>
<dbReference type="SUPFAM" id="SSF81296">
    <property type="entry name" value="E set domains"/>
    <property type="match status" value="1"/>
</dbReference>
<feature type="transmembrane region" description="Helical" evidence="13">
    <location>
        <begin position="100"/>
        <end position="123"/>
    </location>
</feature>
<evidence type="ECO:0000256" key="4">
    <source>
        <dbReference type="ARBA" id="ARBA00022692"/>
    </source>
</evidence>
<dbReference type="Pfam" id="PF17655">
    <property type="entry name" value="IRK_C"/>
    <property type="match status" value="1"/>
</dbReference>
<dbReference type="GO" id="GO:1990573">
    <property type="term" value="P:potassium ion import across plasma membrane"/>
    <property type="evidence" value="ECO:0007669"/>
    <property type="project" value="TreeGrafter"/>
</dbReference>
<proteinExistence type="inferred from homology"/>
<evidence type="ECO:0000256" key="11">
    <source>
        <dbReference type="RuleBase" id="RU003822"/>
    </source>
</evidence>
<evidence type="ECO:0000313" key="16">
    <source>
        <dbReference type="EMBL" id="CAH3039759.1"/>
    </source>
</evidence>
<keyword evidence="3 11" id="KW-0633">Potassium transport</keyword>
<evidence type="ECO:0000256" key="8">
    <source>
        <dbReference type="ARBA" id="ARBA00023065"/>
    </source>
</evidence>
<feature type="non-terminal residue" evidence="16">
    <location>
        <position position="1"/>
    </location>
</feature>
<comment type="caution">
    <text evidence="16">The sequence shown here is derived from an EMBL/GenBank/DDBJ whole genome shotgun (WGS) entry which is preliminary data.</text>
</comment>
<keyword evidence="4 11" id="KW-0812">Transmembrane</keyword>
<dbReference type="InterPro" id="IPR014756">
    <property type="entry name" value="Ig_E-set"/>
</dbReference>
<keyword evidence="9 13" id="KW-0472">Membrane</keyword>
<feature type="compositionally biased region" description="Basic and acidic residues" evidence="12">
    <location>
        <begin position="383"/>
        <end position="394"/>
    </location>
</feature>
<evidence type="ECO:0000259" key="15">
    <source>
        <dbReference type="Pfam" id="PF17655"/>
    </source>
</evidence>
<feature type="domain" description="Potassium channel inwardly rectifying transmembrane" evidence="14">
    <location>
        <begin position="64"/>
        <end position="199"/>
    </location>
</feature>
<evidence type="ECO:0000256" key="7">
    <source>
        <dbReference type="ARBA" id="ARBA00022989"/>
    </source>
</evidence>
<dbReference type="GO" id="GO:0005886">
    <property type="term" value="C:plasma membrane"/>
    <property type="evidence" value="ECO:0007669"/>
    <property type="project" value="TreeGrafter"/>
</dbReference>
<dbReference type="InterPro" id="IPR016449">
    <property type="entry name" value="K_chnl_inward-rec_Kir"/>
</dbReference>
<dbReference type="GO" id="GO:0034702">
    <property type="term" value="C:monoatomic ion channel complex"/>
    <property type="evidence" value="ECO:0007669"/>
    <property type="project" value="UniProtKB-KW"/>
</dbReference>
<sequence length="440" mass="51576">GERVKVEDHAAIQFSSINYRRVLTRVKRAVMELELDSIQIREEKGPKHRNGRAFSRKMKRRRLVDKRGRIHVNYVNVPDRGQLYYLSDHFTTLIEAQWRYVILIFSLSFIVSWLVFGTIWWGIYSYRKKYHDIECIEKVDSWTSAFLFSLETQTTIGYGGRQVTPHCPEGVICLLIQCIIGLLISSTMLGLIFAKLSRPHKRRCTILFSRHAVIGPRNGKLYLMMRIADLRKRQLIESHIRVFLIDRYVSREKEKICCFRQPLSITCDKDDDDDEKIFLFAPVVLLHEINEQSPFYDYSPDDLLLKDFEIVVLLEGIVEPTGMTMQARTSYVGDEIHWGHLFVDIMEYRDTSIDGGYYDIDISRFHETFEVELPRETAREFYKRKREENDRERSQSNSQQREMKELENTNETDAAPRNDRSGVALIPNGDVGKQDGVTKL</sequence>
<evidence type="ECO:0000313" key="17">
    <source>
        <dbReference type="Proteomes" id="UP001159428"/>
    </source>
</evidence>
<dbReference type="PIRSF" id="PIRSF005465">
    <property type="entry name" value="GIRK_kir"/>
    <property type="match status" value="1"/>
</dbReference>